<evidence type="ECO:0008006" key="5">
    <source>
        <dbReference type="Google" id="ProtNLM"/>
    </source>
</evidence>
<dbReference type="EMBL" id="JACHHH010000005">
    <property type="protein sequence ID" value="MBB6041192.1"/>
    <property type="molecule type" value="Genomic_DNA"/>
</dbReference>
<sequence>MRKKGLVLAALLAMGILACGKKASTAESSAAATTAEVKTGQEGEDKESKAATEAAKAKESTTAETKGKEEGGKEKKDLTVITGTITDAAMNSVSVKGNDGKDYELNKIDKSDISGLSQGIEIGTKVEVTFDKDMNILSMVDPGK</sequence>
<keyword evidence="2" id="KW-0732">Signal</keyword>
<proteinExistence type="predicted"/>
<name>A0A7W9W2F2_9FIRM</name>
<evidence type="ECO:0000313" key="4">
    <source>
        <dbReference type="Proteomes" id="UP000522163"/>
    </source>
</evidence>
<feature type="signal peptide" evidence="2">
    <location>
        <begin position="1"/>
        <end position="18"/>
    </location>
</feature>
<feature type="compositionally biased region" description="Low complexity" evidence="1">
    <location>
        <begin position="25"/>
        <end position="36"/>
    </location>
</feature>
<dbReference type="RefSeq" id="WP_183683774.1">
    <property type="nucleotide sequence ID" value="NZ_CAUQUA010000011.1"/>
</dbReference>
<dbReference type="GeneID" id="85014709"/>
<evidence type="ECO:0000256" key="2">
    <source>
        <dbReference type="SAM" id="SignalP"/>
    </source>
</evidence>
<accession>A0A7W9W2F2</accession>
<dbReference type="AlphaFoldDB" id="A0A7W9W2F2"/>
<protein>
    <recommendedName>
        <fullName evidence="5">DUF5666 domain-containing protein</fullName>
    </recommendedName>
</protein>
<feature type="region of interest" description="Disordered" evidence="1">
    <location>
        <begin position="25"/>
        <end position="75"/>
    </location>
</feature>
<dbReference type="PROSITE" id="PS51257">
    <property type="entry name" value="PROKAR_LIPOPROTEIN"/>
    <property type="match status" value="1"/>
</dbReference>
<evidence type="ECO:0000313" key="3">
    <source>
        <dbReference type="EMBL" id="MBB6041192.1"/>
    </source>
</evidence>
<evidence type="ECO:0000256" key="1">
    <source>
        <dbReference type="SAM" id="MobiDB-lite"/>
    </source>
</evidence>
<feature type="compositionally biased region" description="Basic and acidic residues" evidence="1">
    <location>
        <begin position="39"/>
        <end position="75"/>
    </location>
</feature>
<organism evidence="3 4">
    <name type="scientific">Oribacterium sinus</name>
    <dbReference type="NCBI Taxonomy" id="237576"/>
    <lineage>
        <taxon>Bacteria</taxon>
        <taxon>Bacillati</taxon>
        <taxon>Bacillota</taxon>
        <taxon>Clostridia</taxon>
        <taxon>Lachnospirales</taxon>
        <taxon>Lachnospiraceae</taxon>
        <taxon>Oribacterium</taxon>
    </lineage>
</organism>
<gene>
    <name evidence="3" type="ORF">HNQ46_001169</name>
</gene>
<comment type="caution">
    <text evidence="3">The sequence shown here is derived from an EMBL/GenBank/DDBJ whole genome shotgun (WGS) entry which is preliminary data.</text>
</comment>
<dbReference type="Proteomes" id="UP000522163">
    <property type="component" value="Unassembled WGS sequence"/>
</dbReference>
<reference evidence="3 4" key="1">
    <citation type="submission" date="2020-08" db="EMBL/GenBank/DDBJ databases">
        <title>Genomic Encyclopedia of Type Strains, Phase IV (KMG-IV): sequencing the most valuable type-strain genomes for metagenomic binning, comparative biology and taxonomic classification.</title>
        <authorList>
            <person name="Goeker M."/>
        </authorList>
    </citation>
    <scope>NUCLEOTIDE SEQUENCE [LARGE SCALE GENOMIC DNA]</scope>
    <source>
        <strain evidence="3 4">DSM 17245</strain>
    </source>
</reference>
<feature type="chain" id="PRO_5038908984" description="DUF5666 domain-containing protein" evidence="2">
    <location>
        <begin position="19"/>
        <end position="144"/>
    </location>
</feature>